<dbReference type="NCBIfam" id="NF004846">
    <property type="entry name" value="PRK06197.1"/>
    <property type="match status" value="1"/>
</dbReference>
<dbReference type="OrthoDB" id="4577644at2"/>
<protein>
    <submittedName>
        <fullName evidence="2">SDR family NAD(P)-dependent oxidoreductase</fullName>
    </submittedName>
</protein>
<evidence type="ECO:0000313" key="2">
    <source>
        <dbReference type="EMBL" id="KAB8195077.1"/>
    </source>
</evidence>
<dbReference type="Pfam" id="PF00106">
    <property type="entry name" value="adh_short"/>
    <property type="match status" value="1"/>
</dbReference>
<dbReference type="PRINTS" id="PR00081">
    <property type="entry name" value="GDHRDH"/>
</dbReference>
<dbReference type="Gene3D" id="3.40.50.720">
    <property type="entry name" value="NAD(P)-binding Rossmann-like Domain"/>
    <property type="match status" value="1"/>
</dbReference>
<dbReference type="GO" id="GO:0016491">
    <property type="term" value="F:oxidoreductase activity"/>
    <property type="evidence" value="ECO:0007669"/>
    <property type="project" value="UniProtKB-KW"/>
</dbReference>
<sequence length="292" mass="31472">MTPRRDWTPASMPQLTGRTAIVTGANTGIGFPTALELARHGARVVVAARSPEKGRAAVAEILRAVPGGQVECGELDLADLASVRRFAEGVDRVDLLINNAGIGMIPRQETKDGFEMQFGTNHLGHFALTGLLLPRLLAAPGARVVTVSSDAHAAGRIDFDDLGLERRYGGMAAYARSKLANLLFTLELQRRAKQAGADLTSVATHPGMTATNIFKVRLLLPLIRLFLKPPEAGARSSLYAATSPDIRGGEFVGPRLQLLTPSARARSEEVARRLWDVSTELTGVRFEEIAYR</sequence>
<dbReference type="InterPro" id="IPR036291">
    <property type="entry name" value="NAD(P)-bd_dom_sf"/>
</dbReference>
<dbReference type="AlphaFoldDB" id="A0A5C4WP20"/>
<dbReference type="InterPro" id="IPR002347">
    <property type="entry name" value="SDR_fam"/>
</dbReference>
<dbReference type="EMBL" id="VDLX02000004">
    <property type="protein sequence ID" value="KAB8195077.1"/>
    <property type="molecule type" value="Genomic_DNA"/>
</dbReference>
<dbReference type="SUPFAM" id="SSF51735">
    <property type="entry name" value="NAD(P)-binding Rossmann-fold domains"/>
    <property type="match status" value="1"/>
</dbReference>
<evidence type="ECO:0000256" key="1">
    <source>
        <dbReference type="ARBA" id="ARBA00023002"/>
    </source>
</evidence>
<comment type="caution">
    <text evidence="2">The sequence shown here is derived from an EMBL/GenBank/DDBJ whole genome shotgun (WGS) entry which is preliminary data.</text>
</comment>
<dbReference type="RefSeq" id="WP_139630508.1">
    <property type="nucleotide sequence ID" value="NZ_VDLX02000004.1"/>
</dbReference>
<name>A0A5C4WP20_9ACTN</name>
<accession>A0A5C4WP20</accession>
<proteinExistence type="predicted"/>
<dbReference type="PANTHER" id="PTHR43157:SF31">
    <property type="entry name" value="PHOSPHATIDYLINOSITOL-GLYCAN BIOSYNTHESIS CLASS F PROTEIN"/>
    <property type="match status" value="1"/>
</dbReference>
<keyword evidence="3" id="KW-1185">Reference proteome</keyword>
<dbReference type="Proteomes" id="UP000312512">
    <property type="component" value="Unassembled WGS sequence"/>
</dbReference>
<dbReference type="PANTHER" id="PTHR43157">
    <property type="entry name" value="PHOSPHATIDYLINOSITOL-GLYCAN BIOSYNTHESIS CLASS F PROTEIN-RELATED"/>
    <property type="match status" value="1"/>
</dbReference>
<gene>
    <name evidence="2" type="ORF">FH608_011795</name>
</gene>
<keyword evidence="1" id="KW-0560">Oxidoreductase</keyword>
<dbReference type="CDD" id="cd05327">
    <property type="entry name" value="retinol-DH_like_SDR_c_like"/>
    <property type="match status" value="1"/>
</dbReference>
<organism evidence="2 3">
    <name type="scientific">Nonomuraea phyllanthi</name>
    <dbReference type="NCBI Taxonomy" id="2219224"/>
    <lineage>
        <taxon>Bacteria</taxon>
        <taxon>Bacillati</taxon>
        <taxon>Actinomycetota</taxon>
        <taxon>Actinomycetes</taxon>
        <taxon>Streptosporangiales</taxon>
        <taxon>Streptosporangiaceae</taxon>
        <taxon>Nonomuraea</taxon>
    </lineage>
</organism>
<reference evidence="2 3" key="1">
    <citation type="submission" date="2019-10" db="EMBL/GenBank/DDBJ databases">
        <title>Nonomuraea sp. nov., isolated from Phyllanthus amarus.</title>
        <authorList>
            <person name="Klykleung N."/>
            <person name="Tanasupawat S."/>
        </authorList>
    </citation>
    <scope>NUCLEOTIDE SEQUENCE [LARGE SCALE GENOMIC DNA]</scope>
    <source>
        <strain evidence="2 3">PA1-10</strain>
    </source>
</reference>
<evidence type="ECO:0000313" key="3">
    <source>
        <dbReference type="Proteomes" id="UP000312512"/>
    </source>
</evidence>